<dbReference type="EMBL" id="CP019030">
    <property type="protein sequence ID" value="APU46319.1"/>
    <property type="molecule type" value="Genomic_DNA"/>
</dbReference>
<dbReference type="RefSeq" id="WP_075667511.1">
    <property type="nucleotide sequence ID" value="NZ_CP019030.1"/>
</dbReference>
<organism evidence="3 4">
    <name type="scientific">Limosilactobacillus fermentum</name>
    <name type="common">Lactobacillus fermentum</name>
    <dbReference type="NCBI Taxonomy" id="1613"/>
    <lineage>
        <taxon>Bacteria</taxon>
        <taxon>Bacillati</taxon>
        <taxon>Bacillota</taxon>
        <taxon>Bacilli</taxon>
        <taxon>Lactobacillales</taxon>
        <taxon>Lactobacillaceae</taxon>
        <taxon>Limosilactobacillus</taxon>
    </lineage>
</organism>
<evidence type="ECO:0000256" key="1">
    <source>
        <dbReference type="SAM" id="MobiDB-lite"/>
    </source>
</evidence>
<name>A0A1L7GWF6_LIMFE</name>
<evidence type="ECO:0000256" key="2">
    <source>
        <dbReference type="SAM" id="Phobius"/>
    </source>
</evidence>
<evidence type="ECO:0000313" key="3">
    <source>
        <dbReference type="EMBL" id="APU46319.1"/>
    </source>
</evidence>
<keyword evidence="2" id="KW-1133">Transmembrane helix</keyword>
<feature type="region of interest" description="Disordered" evidence="1">
    <location>
        <begin position="1"/>
        <end position="23"/>
    </location>
</feature>
<protein>
    <submittedName>
        <fullName evidence="3">Uncharacterized protein</fullName>
    </submittedName>
</protein>
<dbReference type="AlphaFoldDB" id="A0A1L7GWF6"/>
<reference evidence="3 4" key="1">
    <citation type="submission" date="2016-12" db="EMBL/GenBank/DDBJ databases">
        <title>Complete Genome Sequence of Lactobacillus fermentum Strain SNUV175, a Probiotic for Treatment of Bacterial Vaginosis.</title>
        <authorList>
            <person name="Lee S."/>
            <person name="You H.J."/>
            <person name="Kwon B."/>
            <person name="Ko G."/>
        </authorList>
    </citation>
    <scope>NUCLEOTIDE SEQUENCE [LARGE SCALE GENOMIC DNA]</scope>
    <source>
        <strain evidence="3 4">SNUV175</strain>
    </source>
</reference>
<feature type="transmembrane region" description="Helical" evidence="2">
    <location>
        <begin position="64"/>
        <end position="85"/>
    </location>
</feature>
<keyword evidence="2" id="KW-0812">Transmembrane</keyword>
<keyword evidence="2" id="KW-0472">Membrane</keyword>
<dbReference type="Pfam" id="PF16935">
    <property type="entry name" value="Hol_Tox"/>
    <property type="match status" value="1"/>
</dbReference>
<dbReference type="Proteomes" id="UP000185427">
    <property type="component" value="Chromosome"/>
</dbReference>
<dbReference type="InterPro" id="IPR031616">
    <property type="entry name" value="BsrE-like"/>
</dbReference>
<proteinExistence type="predicted"/>
<sequence>MTHQQDLTKSHNKLTPPQERDVPRGCFSISYKRGNLGLDVSRKIKGSSRVRKANYWSPFVVLRVFQALTLMLMFGTFVITLLDYVKKHHK</sequence>
<evidence type="ECO:0000313" key="4">
    <source>
        <dbReference type="Proteomes" id="UP000185427"/>
    </source>
</evidence>
<gene>
    <name evidence="3" type="ORF">BUW47_07785</name>
</gene>
<accession>A0A1L7GWF6</accession>